<reference evidence="2" key="1">
    <citation type="submission" date="2022-11" db="EMBL/GenBank/DDBJ databases">
        <title>Complete Genome Sequences of three Polynucleobacter sp. Subcluster PnecC Strains KF022, KF023, and KF032 Isolated from a Shallow Eutrophic Lake in Japan.</title>
        <authorList>
            <person name="Ogata Y."/>
            <person name="Watanabe K."/>
            <person name="Takemine S."/>
            <person name="Shindo C."/>
            <person name="Kurokawa R."/>
            <person name="Suda W."/>
        </authorList>
    </citation>
    <scope>NUCLEOTIDE SEQUENCE</scope>
    <source>
        <strain evidence="2">KF023</strain>
    </source>
</reference>
<proteinExistence type="predicted"/>
<sequence length="53" mass="6057">MGMSEVEIIKIQVDLSNPSTFPKGFVDESKLDATTEEQIMRQEKQDDLERDAL</sequence>
<dbReference type="KEGG" id="pyt:PKF023_12360"/>
<protein>
    <submittedName>
        <fullName evidence="2">Uncharacterized protein</fullName>
    </submittedName>
</protein>
<gene>
    <name evidence="2" type="ORF">PKF023_12360</name>
</gene>
<dbReference type="EMBL" id="AP026973">
    <property type="protein sequence ID" value="BDT77433.1"/>
    <property type="molecule type" value="Genomic_DNA"/>
</dbReference>
<organism evidence="2">
    <name type="scientific">Polynucleobacter yangtzensis</name>
    <dbReference type="NCBI Taxonomy" id="1743159"/>
    <lineage>
        <taxon>Bacteria</taxon>
        <taxon>Pseudomonadati</taxon>
        <taxon>Pseudomonadota</taxon>
        <taxon>Betaproteobacteria</taxon>
        <taxon>Burkholderiales</taxon>
        <taxon>Burkholderiaceae</taxon>
        <taxon>Polynucleobacter</taxon>
    </lineage>
</organism>
<feature type="region of interest" description="Disordered" evidence="1">
    <location>
        <begin position="32"/>
        <end position="53"/>
    </location>
</feature>
<evidence type="ECO:0000256" key="1">
    <source>
        <dbReference type="SAM" id="MobiDB-lite"/>
    </source>
</evidence>
<evidence type="ECO:0000313" key="2">
    <source>
        <dbReference type="EMBL" id="BDT77433.1"/>
    </source>
</evidence>
<name>A0A9C7FK15_9BURK</name>
<dbReference type="Proteomes" id="UP001211097">
    <property type="component" value="Chromosome"/>
</dbReference>
<accession>A0A9C7FK15</accession>
<dbReference type="AlphaFoldDB" id="A0A9C7FK15"/>